<feature type="binding site" evidence="21">
    <location>
        <position position="1062"/>
    </location>
    <ligand>
        <name>Mg(2+)</name>
        <dbReference type="ChEBI" id="CHEBI:18420"/>
        <label>1</label>
    </ligand>
</feature>
<feature type="region of interest" description="Disordered" evidence="22">
    <location>
        <begin position="1"/>
        <end position="41"/>
    </location>
</feature>
<dbReference type="InterPro" id="IPR024320">
    <property type="entry name" value="LPG_synthase_C"/>
</dbReference>
<dbReference type="RefSeq" id="WP_083709154.1">
    <property type="nucleotide sequence ID" value="NZ_FTNT01000001.1"/>
</dbReference>
<dbReference type="PANTHER" id="PTHR42918">
    <property type="entry name" value="LYSYL-TRNA SYNTHETASE"/>
    <property type="match status" value="1"/>
</dbReference>
<dbReference type="Pfam" id="PF16995">
    <property type="entry name" value="tRNA-synt_2_TM"/>
    <property type="match status" value="1"/>
</dbReference>
<keyword evidence="4" id="KW-1003">Cell membrane</keyword>
<dbReference type="PROSITE" id="PS50862">
    <property type="entry name" value="AA_TRNA_LIGASE_II"/>
    <property type="match status" value="1"/>
</dbReference>
<comment type="similarity">
    <text evidence="3">In the C-terminal section; belongs to the class-II aminoacyl-tRNA synthetase family.</text>
</comment>
<dbReference type="SUPFAM" id="SSF55729">
    <property type="entry name" value="Acyl-CoA N-acyltransferases (Nat)"/>
    <property type="match status" value="1"/>
</dbReference>
<comment type="similarity">
    <text evidence="2">In the N-terminal section; belongs to the LPG synthetase family.</text>
</comment>
<comment type="subunit">
    <text evidence="21">Homodimer.</text>
</comment>
<dbReference type="NCBIfam" id="NF001756">
    <property type="entry name" value="PRK00484.1"/>
    <property type="match status" value="1"/>
</dbReference>
<name>A0A1N7CPC6_9NOCA</name>
<dbReference type="InterPro" id="IPR002313">
    <property type="entry name" value="Lys-tRNA-ligase_II"/>
</dbReference>
<dbReference type="InterPro" id="IPR045864">
    <property type="entry name" value="aa-tRNA-synth_II/BPL/LPL"/>
</dbReference>
<keyword evidence="10 21" id="KW-0067">ATP-binding</keyword>
<dbReference type="Proteomes" id="UP000186218">
    <property type="component" value="Unassembled WGS sequence"/>
</dbReference>
<dbReference type="InterPro" id="IPR006195">
    <property type="entry name" value="aa-tRNA-synth_II"/>
</dbReference>
<feature type="transmembrane region" description="Helical" evidence="23">
    <location>
        <begin position="117"/>
        <end position="136"/>
    </location>
</feature>
<evidence type="ECO:0000256" key="18">
    <source>
        <dbReference type="ARBA" id="ARBA00024681"/>
    </source>
</evidence>
<evidence type="ECO:0000256" key="17">
    <source>
        <dbReference type="ARBA" id="ARBA00023268"/>
    </source>
</evidence>
<keyword evidence="15 21" id="KW-0030">Aminoacyl-tRNA synthetase</keyword>
<keyword evidence="13" id="KW-0443">Lipid metabolism</keyword>
<dbReference type="GO" id="GO:0000287">
    <property type="term" value="F:magnesium ion binding"/>
    <property type="evidence" value="ECO:0007669"/>
    <property type="project" value="UniProtKB-UniRule"/>
</dbReference>
<sequence length="1152" mass="125364">MTSTRHRDGPADRPVVAGAATDSGGADPRTPSRRRSLARMSPAHADQVATWAGRALTLAAIVSLIGIPLRWWDGVDIATDLLGVFNIPADPSIFVICLVSALGGAVRRRFRGAHTTFLTIMALAVVNDVAELTTVIDQNISSHDDYFGWRNSTATSVLVLAIGLGVMITFWRARGAFVARLARRSIRVALTVIFCGLSLSFLVTFGLTTLFPRSLRGWGEKSAWAFRSTFGDRVTGNDPFFRGDLGHHWIYVVSGWLSAGALILGLLVLWRANRDNEFADADEELRVRRLLAEYGERDSLGYFATRRDKSVVFSPDGRAAVTFRVVGSVSVASADPVGDPDSWPGAVAAWLDNCRAHSLHAAVLAASASGSRVYRAAGLRVLEIGDEAIIHVEDFTLRGATMKPVRRAVNRLTAAGYTTEVRRHGELNPAELAEIADLAERWRGDETERGFSMALNRVGDTSDGRCVLITAVDSEGRIRGFLSFVPWGRRGLSLDLMRRDRNAENGINELMVAGVVEWSRQSGIRRISLNFAVFRSVFSDAERIGAGPMTRLADGVLGFASKFYQLETLYKSNDKYRPLWLPRMLCYAPSLTVMRAAVAVGVAEGFLPHVGPRFLVGAKTPTEQLARDDEFRCAVADLDRLPAKDSVPPTPRLTDQQRARHATLRRVEESGRQAYPVAVPRTIAVAEVCTQFAGLPADTHTDHRIDVVGRVRGVRDFGGLLFVDLHEDGADMQVLGQSDVLGGGELAAFRSSLDVGDLLSVGGTVMTTRTGELTVLADRWQLAAKCLRPLPAPGTTLGDDVRVRNRTLDLLVDHAAVTMLQRRSAGVAALRGCLQQRGFAEVETPMLQTVHGGAAARPFTTHINAYDIDLFLRIAPELFLKRLCVAGMSKIFELNRNFRNEGVDATHNPEFTSLEVYEAYGDYRSMQQLTHDLIVAMATAVNGAPVALRPGADGAVERVDLTGDWPVITVHDAVSRATGTTISSATPADEVAAVCARHHVAVTGDLPAGKLVMELYEALVEKQTTFPTFYYDFPVEVSPLARRHRDDPALTEQWDLVGWGAEMGTAYSELTDPVDQRRRLTEQSLAAANGDAEAMALDEDFLGALEYGMPPTGGLGLGVDRLVMTLTGVPIRPTLAFPFAKPIVETPRTQTP</sequence>
<keyword evidence="26" id="KW-1185">Reference proteome</keyword>
<feature type="binding site" evidence="21">
    <location>
        <position position="1062"/>
    </location>
    <ligand>
        <name>Mg(2+)</name>
        <dbReference type="ChEBI" id="CHEBI:18420"/>
        <label>2</label>
    </ligand>
</feature>
<evidence type="ECO:0000256" key="21">
    <source>
        <dbReference type="HAMAP-Rule" id="MF_00252"/>
    </source>
</evidence>
<feature type="transmembrane region" description="Helical" evidence="23">
    <location>
        <begin position="48"/>
        <end position="69"/>
    </location>
</feature>
<dbReference type="GO" id="GO:0005886">
    <property type="term" value="C:plasma membrane"/>
    <property type="evidence" value="ECO:0007669"/>
    <property type="project" value="UniProtKB-SubCell"/>
</dbReference>
<dbReference type="InterPro" id="IPR044136">
    <property type="entry name" value="Lys-tRNA-ligase_II_N"/>
</dbReference>
<dbReference type="InterPro" id="IPR004364">
    <property type="entry name" value="Aa-tRNA-synt_II"/>
</dbReference>
<evidence type="ECO:0000259" key="24">
    <source>
        <dbReference type="PROSITE" id="PS50862"/>
    </source>
</evidence>
<dbReference type="GO" id="GO:0006629">
    <property type="term" value="P:lipid metabolic process"/>
    <property type="evidence" value="ECO:0007669"/>
    <property type="project" value="UniProtKB-KW"/>
</dbReference>
<evidence type="ECO:0000256" key="4">
    <source>
        <dbReference type="ARBA" id="ARBA00022475"/>
    </source>
</evidence>
<dbReference type="GO" id="GO:0005829">
    <property type="term" value="C:cytosol"/>
    <property type="evidence" value="ECO:0007669"/>
    <property type="project" value="TreeGrafter"/>
</dbReference>
<evidence type="ECO:0000256" key="10">
    <source>
        <dbReference type="ARBA" id="ARBA00022840"/>
    </source>
</evidence>
<comment type="catalytic activity">
    <reaction evidence="19">
        <text>L-lysyl-tRNA(Lys) + a 1,2-diacyl-sn-glycero-3-phospho-(1'-sn-glycerol) = a 1,2-diacyl-sn-glycero-3-phospho-1'-(3'-O-L-lysyl)-sn-glycerol + tRNA(Lys)</text>
        <dbReference type="Rhea" id="RHEA:10668"/>
        <dbReference type="Rhea" id="RHEA-COMP:9696"/>
        <dbReference type="Rhea" id="RHEA-COMP:9697"/>
        <dbReference type="ChEBI" id="CHEBI:64716"/>
        <dbReference type="ChEBI" id="CHEBI:75792"/>
        <dbReference type="ChEBI" id="CHEBI:78442"/>
        <dbReference type="ChEBI" id="CHEBI:78529"/>
        <dbReference type="EC" id="2.3.2.3"/>
    </reaction>
</comment>
<dbReference type="GO" id="GO:0006430">
    <property type="term" value="P:lysyl-tRNA aminoacylation"/>
    <property type="evidence" value="ECO:0007669"/>
    <property type="project" value="UniProtKB-UniRule"/>
</dbReference>
<dbReference type="InterPro" id="IPR031553">
    <property type="entry name" value="tRNA-synt_2_TM"/>
</dbReference>
<dbReference type="Pfam" id="PF01336">
    <property type="entry name" value="tRNA_anti-codon"/>
    <property type="match status" value="1"/>
</dbReference>
<keyword evidence="8 21" id="KW-0479">Metal-binding</keyword>
<accession>A0A1N7CPC6</accession>
<evidence type="ECO:0000256" key="13">
    <source>
        <dbReference type="ARBA" id="ARBA00023098"/>
    </source>
</evidence>
<dbReference type="PRINTS" id="PR00982">
    <property type="entry name" value="TRNASYNTHLYS"/>
</dbReference>
<keyword evidence="11 21" id="KW-0460">Magnesium</keyword>
<keyword evidence="16" id="KW-0046">Antibiotic resistance</keyword>
<evidence type="ECO:0000256" key="20">
    <source>
        <dbReference type="ARBA" id="ARBA00048573"/>
    </source>
</evidence>
<keyword evidence="12 23" id="KW-1133">Transmembrane helix</keyword>
<keyword evidence="14 23" id="KW-0472">Membrane</keyword>
<dbReference type="NCBIfam" id="NF002821">
    <property type="entry name" value="PRK02983.1"/>
    <property type="match status" value="1"/>
</dbReference>
<dbReference type="Gene3D" id="3.30.930.10">
    <property type="entry name" value="Bira Bifunctional Protein, Domain 2"/>
    <property type="match status" value="1"/>
</dbReference>
<dbReference type="Pfam" id="PF09924">
    <property type="entry name" value="LPG_synthase_C"/>
    <property type="match status" value="1"/>
</dbReference>
<keyword evidence="6" id="KW-0808">Transferase</keyword>
<dbReference type="EC" id="6.1.1.6" evidence="21"/>
<feature type="domain" description="Aminoacyl-transfer RNA synthetases class-II family profile" evidence="24">
    <location>
        <begin position="828"/>
        <end position="1142"/>
    </location>
</feature>
<dbReference type="Gene3D" id="2.40.50.140">
    <property type="entry name" value="Nucleic acid-binding proteins"/>
    <property type="match status" value="1"/>
</dbReference>
<dbReference type="PANTHER" id="PTHR42918:SF15">
    <property type="entry name" value="LYSINE--TRNA LIGASE, CHLOROPLASTIC_MITOCHONDRIAL"/>
    <property type="match status" value="1"/>
</dbReference>
<evidence type="ECO:0000256" key="8">
    <source>
        <dbReference type="ARBA" id="ARBA00022723"/>
    </source>
</evidence>
<protein>
    <recommendedName>
        <fullName evidence="21">Lysine--tRNA ligase</fullName>
        <ecNumber evidence="21">6.1.1.6</ecNumber>
    </recommendedName>
    <alternativeName>
        <fullName evidence="21">Lysyl-tRNA synthetase</fullName>
        <shortName evidence="21">LysRS</shortName>
    </alternativeName>
</protein>
<dbReference type="EMBL" id="FTNT01000001">
    <property type="protein sequence ID" value="SIR65488.1"/>
    <property type="molecule type" value="Genomic_DNA"/>
</dbReference>
<dbReference type="SUPFAM" id="SSF50249">
    <property type="entry name" value="Nucleic acid-binding proteins"/>
    <property type="match status" value="1"/>
</dbReference>
<dbReference type="InterPro" id="IPR012340">
    <property type="entry name" value="NA-bd_OB-fold"/>
</dbReference>
<keyword evidence="9 21" id="KW-0547">Nucleotide-binding</keyword>
<dbReference type="STRING" id="1344003.SAMN05445060_0272"/>
<feature type="transmembrane region" description="Helical" evidence="23">
    <location>
        <begin position="156"/>
        <end position="173"/>
    </location>
</feature>
<evidence type="ECO:0000256" key="15">
    <source>
        <dbReference type="ARBA" id="ARBA00023146"/>
    </source>
</evidence>
<dbReference type="InterPro" id="IPR018149">
    <property type="entry name" value="Lys-tRNA-synth_II_C"/>
</dbReference>
<organism evidence="25 26">
    <name type="scientific">Williamsia sterculiae</name>
    <dbReference type="NCBI Taxonomy" id="1344003"/>
    <lineage>
        <taxon>Bacteria</taxon>
        <taxon>Bacillati</taxon>
        <taxon>Actinomycetota</taxon>
        <taxon>Actinomycetes</taxon>
        <taxon>Mycobacteriales</taxon>
        <taxon>Nocardiaceae</taxon>
        <taxon>Williamsia</taxon>
    </lineage>
</organism>
<evidence type="ECO:0000256" key="7">
    <source>
        <dbReference type="ARBA" id="ARBA00022692"/>
    </source>
</evidence>
<gene>
    <name evidence="21" type="primary">lysS</name>
    <name evidence="25" type="ORF">SAMN05445060_0272</name>
</gene>
<dbReference type="GO" id="GO:0046677">
    <property type="term" value="P:response to antibiotic"/>
    <property type="evidence" value="ECO:0007669"/>
    <property type="project" value="UniProtKB-KW"/>
</dbReference>
<dbReference type="GO" id="GO:0005524">
    <property type="term" value="F:ATP binding"/>
    <property type="evidence" value="ECO:0007669"/>
    <property type="project" value="UniProtKB-UniRule"/>
</dbReference>
<dbReference type="NCBIfam" id="TIGR00499">
    <property type="entry name" value="lysS_bact"/>
    <property type="match status" value="1"/>
</dbReference>
<dbReference type="CDD" id="cd04322">
    <property type="entry name" value="LysRS_N"/>
    <property type="match status" value="1"/>
</dbReference>
<evidence type="ECO:0000256" key="3">
    <source>
        <dbReference type="ARBA" id="ARBA00009968"/>
    </source>
</evidence>
<keyword evidence="5 21" id="KW-0436">Ligase</keyword>
<evidence type="ECO:0000256" key="2">
    <source>
        <dbReference type="ARBA" id="ARBA00005270"/>
    </source>
</evidence>
<dbReference type="Pfam" id="PF00152">
    <property type="entry name" value="tRNA-synt_2"/>
    <property type="match status" value="1"/>
</dbReference>
<evidence type="ECO:0000256" key="16">
    <source>
        <dbReference type="ARBA" id="ARBA00023251"/>
    </source>
</evidence>
<comment type="similarity">
    <text evidence="21">Belongs to the class-II aminoacyl-tRNA synthetase family.</text>
</comment>
<evidence type="ECO:0000256" key="22">
    <source>
        <dbReference type="SAM" id="MobiDB-lite"/>
    </source>
</evidence>
<comment type="catalytic activity">
    <reaction evidence="20 21">
        <text>tRNA(Lys) + L-lysine + ATP = L-lysyl-tRNA(Lys) + AMP + diphosphate</text>
        <dbReference type="Rhea" id="RHEA:20792"/>
        <dbReference type="Rhea" id="RHEA-COMP:9696"/>
        <dbReference type="Rhea" id="RHEA-COMP:9697"/>
        <dbReference type="ChEBI" id="CHEBI:30616"/>
        <dbReference type="ChEBI" id="CHEBI:32551"/>
        <dbReference type="ChEBI" id="CHEBI:33019"/>
        <dbReference type="ChEBI" id="CHEBI:78442"/>
        <dbReference type="ChEBI" id="CHEBI:78529"/>
        <dbReference type="ChEBI" id="CHEBI:456215"/>
        <dbReference type="EC" id="6.1.1.6"/>
    </reaction>
</comment>
<evidence type="ECO:0000313" key="26">
    <source>
        <dbReference type="Proteomes" id="UP000186218"/>
    </source>
</evidence>
<feature type="transmembrane region" description="Helical" evidence="23">
    <location>
        <begin position="185"/>
        <end position="211"/>
    </location>
</feature>
<feature type="transmembrane region" description="Helical" evidence="23">
    <location>
        <begin position="249"/>
        <end position="270"/>
    </location>
</feature>
<evidence type="ECO:0000256" key="5">
    <source>
        <dbReference type="ARBA" id="ARBA00022598"/>
    </source>
</evidence>
<evidence type="ECO:0000256" key="14">
    <source>
        <dbReference type="ARBA" id="ARBA00023136"/>
    </source>
</evidence>
<evidence type="ECO:0000256" key="12">
    <source>
        <dbReference type="ARBA" id="ARBA00022989"/>
    </source>
</evidence>
<proteinExistence type="inferred from homology"/>
<reference evidence="25 26" key="1">
    <citation type="submission" date="2017-01" db="EMBL/GenBank/DDBJ databases">
        <authorList>
            <person name="Mah S.A."/>
            <person name="Swanson W.J."/>
            <person name="Moy G.W."/>
            <person name="Vacquier V.D."/>
        </authorList>
    </citation>
    <scope>NUCLEOTIDE SEQUENCE [LARGE SCALE GENOMIC DNA]</scope>
    <source>
        <strain evidence="25 26">CPCC 203464</strain>
    </source>
</reference>
<evidence type="ECO:0000256" key="6">
    <source>
        <dbReference type="ARBA" id="ARBA00022679"/>
    </source>
</evidence>
<feature type="compositionally biased region" description="Basic and acidic residues" evidence="22">
    <location>
        <begin position="1"/>
        <end position="11"/>
    </location>
</feature>
<keyword evidence="7 23" id="KW-0812">Transmembrane</keyword>
<feature type="transmembrane region" description="Helical" evidence="23">
    <location>
        <begin position="81"/>
        <end position="105"/>
    </location>
</feature>
<feature type="binding site" evidence="21">
    <location>
        <position position="1055"/>
    </location>
    <ligand>
        <name>Mg(2+)</name>
        <dbReference type="ChEBI" id="CHEBI:18420"/>
        <label>1</label>
    </ligand>
</feature>
<evidence type="ECO:0000256" key="11">
    <source>
        <dbReference type="ARBA" id="ARBA00022842"/>
    </source>
</evidence>
<keyword evidence="21" id="KW-0963">Cytoplasm</keyword>
<evidence type="ECO:0000313" key="25">
    <source>
        <dbReference type="EMBL" id="SIR65488.1"/>
    </source>
</evidence>
<evidence type="ECO:0000256" key="9">
    <source>
        <dbReference type="ARBA" id="ARBA00022741"/>
    </source>
</evidence>
<dbReference type="InterPro" id="IPR004365">
    <property type="entry name" value="NA-bd_OB_tRNA"/>
</dbReference>
<comment type="function">
    <text evidence="18">Catalyzes the production of L-lysyl-tRNA(Lys)transfer and the transfer of a lysyl group from L-lysyl-tRNA(Lys) to membrane-bound phosphatidylglycerol (PG), which produces lysylphosphatidylglycerol (LPG), one of the components of the bacterial membrane with a positive net charge. LPG synthesis contributes to the resistance to cationic antimicrobial peptides (CAMPs) and likely protects M.tuberculosis against the CAMPs produced by competiting microorganisms (bacteriocins). In fact, the modification of anionic phosphatidylglycerol with positively charged L-lysine results in repulsion of the peptides.</text>
</comment>
<evidence type="ECO:0000256" key="23">
    <source>
        <dbReference type="SAM" id="Phobius"/>
    </source>
</evidence>
<comment type="subcellular location">
    <subcellularLocation>
        <location evidence="1">Cell membrane</location>
        <topology evidence="1">Multi-pass membrane protein</topology>
    </subcellularLocation>
    <subcellularLocation>
        <location evidence="21">Cytoplasm</location>
    </subcellularLocation>
</comment>
<dbReference type="HAMAP" id="MF_00252">
    <property type="entry name" value="Lys_tRNA_synth_class2"/>
    <property type="match status" value="1"/>
</dbReference>
<evidence type="ECO:0000256" key="1">
    <source>
        <dbReference type="ARBA" id="ARBA00004651"/>
    </source>
</evidence>
<dbReference type="GO" id="GO:0050071">
    <property type="term" value="F:phosphatidylglycerol lysyltransferase activity"/>
    <property type="evidence" value="ECO:0007669"/>
    <property type="project" value="UniProtKB-EC"/>
</dbReference>
<dbReference type="SUPFAM" id="SSF55681">
    <property type="entry name" value="Class II aaRS and biotin synthetases"/>
    <property type="match status" value="1"/>
</dbReference>
<dbReference type="InterPro" id="IPR016181">
    <property type="entry name" value="Acyl_CoA_acyltransferase"/>
</dbReference>
<keyword evidence="17" id="KW-0511">Multifunctional enzyme</keyword>
<evidence type="ECO:0000256" key="19">
    <source>
        <dbReference type="ARBA" id="ARBA00047540"/>
    </source>
</evidence>
<comment type="cofactor">
    <cofactor evidence="21">
        <name>Mg(2+)</name>
        <dbReference type="ChEBI" id="CHEBI:18420"/>
    </cofactor>
    <text evidence="21">Binds 3 Mg(2+) ions per subunit.</text>
</comment>
<dbReference type="GO" id="GO:0000049">
    <property type="term" value="F:tRNA binding"/>
    <property type="evidence" value="ECO:0007669"/>
    <property type="project" value="TreeGrafter"/>
</dbReference>
<keyword evidence="21" id="KW-0648">Protein biosynthesis</keyword>
<dbReference type="GO" id="GO:0004824">
    <property type="term" value="F:lysine-tRNA ligase activity"/>
    <property type="evidence" value="ECO:0007669"/>
    <property type="project" value="UniProtKB-UniRule"/>
</dbReference>
<dbReference type="AlphaFoldDB" id="A0A1N7CPC6"/>